<feature type="transmembrane region" description="Helical" evidence="1">
    <location>
        <begin position="193"/>
        <end position="213"/>
    </location>
</feature>
<evidence type="ECO:0000256" key="1">
    <source>
        <dbReference type="SAM" id="Phobius"/>
    </source>
</evidence>
<feature type="transmembrane region" description="Helical" evidence="1">
    <location>
        <begin position="15"/>
        <end position="35"/>
    </location>
</feature>
<dbReference type="Gene3D" id="1.10.287.1260">
    <property type="match status" value="1"/>
</dbReference>
<dbReference type="GO" id="GO:0008381">
    <property type="term" value="F:mechanosensitive monoatomic ion channel activity"/>
    <property type="evidence" value="ECO:0007669"/>
    <property type="project" value="InterPro"/>
</dbReference>
<proteinExistence type="predicted"/>
<accession>A0A1L3JHY1</accession>
<dbReference type="KEGG" id="ten:LPB136_04940"/>
<feature type="transmembrane region" description="Helical" evidence="1">
    <location>
        <begin position="316"/>
        <end position="334"/>
    </location>
</feature>
<feature type="transmembrane region" description="Helical" evidence="1">
    <location>
        <begin position="285"/>
        <end position="304"/>
    </location>
</feature>
<feature type="transmembrane region" description="Helical" evidence="1">
    <location>
        <begin position="247"/>
        <end position="265"/>
    </location>
</feature>
<dbReference type="AlphaFoldDB" id="A0A1L3JHY1"/>
<dbReference type="OrthoDB" id="1411407at2"/>
<dbReference type="InterPro" id="IPR008910">
    <property type="entry name" value="MSC_TM_helix"/>
</dbReference>
<dbReference type="SUPFAM" id="SSF82861">
    <property type="entry name" value="Mechanosensitive channel protein MscS (YggB), transmembrane region"/>
    <property type="match status" value="1"/>
</dbReference>
<dbReference type="NCBIfam" id="NF033912">
    <property type="entry name" value="msc"/>
    <property type="match status" value="1"/>
</dbReference>
<feature type="transmembrane region" description="Helical" evidence="1">
    <location>
        <begin position="152"/>
        <end position="173"/>
    </location>
</feature>
<protein>
    <submittedName>
        <fullName evidence="2">Uncharacterized protein</fullName>
    </submittedName>
</protein>
<feature type="transmembrane region" description="Helical" evidence="1">
    <location>
        <begin position="106"/>
        <end position="131"/>
    </location>
</feature>
<evidence type="ECO:0000313" key="3">
    <source>
        <dbReference type="Proteomes" id="UP000181898"/>
    </source>
</evidence>
<dbReference type="InterPro" id="IPR011014">
    <property type="entry name" value="MscS_channel_TM-2"/>
</dbReference>
<dbReference type="GO" id="GO:0016020">
    <property type="term" value="C:membrane"/>
    <property type="evidence" value="ECO:0007669"/>
    <property type="project" value="InterPro"/>
</dbReference>
<gene>
    <name evidence="2" type="ORF">LPB136_04940</name>
</gene>
<sequence length="385" mass="41604">MNQVIETYNNLTGSFGAPIAALAIIIIGWFVAGILKKVVKNLIKKSGVDDSLSSKKVNFADVIAKLLYYLVMIFVFMLALNKLGMTSVLEPVKGLLDGFLGYIPNIIGAGLVAYIGYMLATIVSELVGLSGDTIQKFAPKLRLPENIDLVDILKKVVFIFIFIPLLISALNILNISSVSEPASEMLQSFFSAIPKVLVATIIMIIFVVGGRFLSELLKDLLDSLNLNQVMQKSGLTAVTGKTNIERLIANIVYAFIILFGLVTAIEKLEFTKLSEMMNTVIELGGNILFGLVILAIGNWVANVASKNFLKSDDNPFVANIIKVAILAIFLAIGLRRMGIADDIINLAFGITLGAVALTVVLAFGLGGREAAGKQMTKILDKFNKK</sequence>
<dbReference type="RefSeq" id="WP_072555070.1">
    <property type="nucleotide sequence ID" value="NZ_CP018155.1"/>
</dbReference>
<feature type="transmembrane region" description="Helical" evidence="1">
    <location>
        <begin position="66"/>
        <end position="86"/>
    </location>
</feature>
<reference evidence="2 3" key="1">
    <citation type="submission" date="2016-11" db="EMBL/GenBank/DDBJ databases">
        <title>Tenacibaculum sp. LPB0136, isolated from marine environment.</title>
        <authorList>
            <person name="Kim E."/>
            <person name="Yi H."/>
        </authorList>
    </citation>
    <scope>NUCLEOTIDE SEQUENCE [LARGE SCALE GENOMIC DNA]</scope>
    <source>
        <strain evidence="2 3">LPB0136</strain>
    </source>
</reference>
<keyword evidence="1" id="KW-0472">Membrane</keyword>
<keyword evidence="1" id="KW-0812">Transmembrane</keyword>
<dbReference type="PANTHER" id="PTHR30221">
    <property type="entry name" value="SMALL-CONDUCTANCE MECHANOSENSITIVE CHANNEL"/>
    <property type="match status" value="1"/>
</dbReference>
<dbReference type="InterPro" id="IPR045275">
    <property type="entry name" value="MscS_archaea/bacteria_type"/>
</dbReference>
<name>A0A1L3JHY1_9FLAO</name>
<feature type="transmembrane region" description="Helical" evidence="1">
    <location>
        <begin position="346"/>
        <end position="367"/>
    </location>
</feature>
<keyword evidence="3" id="KW-1185">Reference proteome</keyword>
<keyword evidence="1" id="KW-1133">Transmembrane helix</keyword>
<dbReference type="EMBL" id="CP018155">
    <property type="protein sequence ID" value="APG64745.1"/>
    <property type="molecule type" value="Genomic_DNA"/>
</dbReference>
<evidence type="ECO:0000313" key="2">
    <source>
        <dbReference type="EMBL" id="APG64745.1"/>
    </source>
</evidence>
<dbReference type="PANTHER" id="PTHR30221:SF1">
    <property type="entry name" value="SMALL-CONDUCTANCE MECHANOSENSITIVE CHANNEL"/>
    <property type="match status" value="1"/>
</dbReference>
<dbReference type="Proteomes" id="UP000181898">
    <property type="component" value="Chromosome"/>
</dbReference>
<organism evidence="2 3">
    <name type="scientific">Tenacibaculum todarodis</name>
    <dbReference type="NCBI Taxonomy" id="1850252"/>
    <lineage>
        <taxon>Bacteria</taxon>
        <taxon>Pseudomonadati</taxon>
        <taxon>Bacteroidota</taxon>
        <taxon>Flavobacteriia</taxon>
        <taxon>Flavobacteriales</taxon>
        <taxon>Flavobacteriaceae</taxon>
        <taxon>Tenacibaculum</taxon>
    </lineage>
</organism>
<dbReference type="Pfam" id="PF05552">
    <property type="entry name" value="MS_channel_1st_1"/>
    <property type="match status" value="3"/>
</dbReference>
<dbReference type="STRING" id="1850252.LPB136_04940"/>